<dbReference type="NCBIfam" id="NF047369">
    <property type="entry name" value="antitoxin_TsaA"/>
    <property type="match status" value="1"/>
</dbReference>
<evidence type="ECO:0000313" key="3">
    <source>
        <dbReference type="Proteomes" id="UP000005413"/>
    </source>
</evidence>
<name>G5JIR6_9STAP</name>
<comment type="caution">
    <text evidence="2">The sequence shown here is derived from an EMBL/GenBank/DDBJ whole genome shotgun (WGS) entry which is preliminary data.</text>
</comment>
<dbReference type="EMBL" id="AEUN01000414">
    <property type="protein sequence ID" value="EHJ07919.1"/>
    <property type="molecule type" value="Genomic_DNA"/>
</dbReference>
<dbReference type="PATRIC" id="fig|911238.3.peg.1156"/>
<organism evidence="2 3">
    <name type="scientific">Staphylococcus simiae CCM 7213 = CCUG 51256</name>
    <dbReference type="NCBI Taxonomy" id="911238"/>
    <lineage>
        <taxon>Bacteria</taxon>
        <taxon>Bacillati</taxon>
        <taxon>Bacillota</taxon>
        <taxon>Bacilli</taxon>
        <taxon>Bacillales</taxon>
        <taxon>Staphylococcaceae</taxon>
        <taxon>Staphylococcus</taxon>
    </lineage>
</organism>
<sequence>MKISKLSSINLILTIIFALFNVVITYNQHWDNNLWLLPGIIICSIVLITTFIVAMIAKDLLSELLFLINIVLTLYYIYPIFYDLIN</sequence>
<feature type="transmembrane region" description="Helical" evidence="1">
    <location>
        <begin position="9"/>
        <end position="28"/>
    </location>
</feature>
<evidence type="ECO:0000313" key="2">
    <source>
        <dbReference type="EMBL" id="EHJ07919.1"/>
    </source>
</evidence>
<accession>G5JIR6</accession>
<keyword evidence="1" id="KW-0812">Transmembrane</keyword>
<dbReference type="Proteomes" id="UP000005413">
    <property type="component" value="Unassembled WGS sequence"/>
</dbReference>
<reference evidence="2 3" key="1">
    <citation type="journal article" date="2012" name="BMC Genomics">
        <title>Comparative genomic analysis of the genus Staphylococcus including Staphylococcus aureus and its newly described sister species Staphylococcus simiae.</title>
        <authorList>
            <person name="Suzuki H."/>
            <person name="Lefebure T."/>
            <person name="Pavinski Bitar P."/>
            <person name="Stanhope M.J."/>
        </authorList>
    </citation>
    <scope>NUCLEOTIDE SEQUENCE [LARGE SCALE GENOMIC DNA]</scope>
    <source>
        <strain evidence="2 3">CCM 7213</strain>
    </source>
</reference>
<keyword evidence="3" id="KW-1185">Reference proteome</keyword>
<keyword evidence="1" id="KW-1133">Transmembrane helix</keyword>
<protein>
    <submittedName>
        <fullName evidence="2">Uncharacterized protein</fullName>
    </submittedName>
</protein>
<feature type="transmembrane region" description="Helical" evidence="1">
    <location>
        <begin position="64"/>
        <end position="82"/>
    </location>
</feature>
<dbReference type="RefSeq" id="WP_002463926.1">
    <property type="nucleotide sequence ID" value="NZ_AEUN01000414.1"/>
</dbReference>
<evidence type="ECO:0000256" key="1">
    <source>
        <dbReference type="SAM" id="Phobius"/>
    </source>
</evidence>
<gene>
    <name evidence="2" type="ORF">SS7213T_06771</name>
</gene>
<dbReference type="AlphaFoldDB" id="G5JIR6"/>
<feature type="transmembrane region" description="Helical" evidence="1">
    <location>
        <begin position="34"/>
        <end position="57"/>
    </location>
</feature>
<proteinExistence type="predicted"/>
<keyword evidence="1" id="KW-0472">Membrane</keyword>